<protein>
    <recommendedName>
        <fullName evidence="1">BioF2-like acetyltransferase domain-containing protein</fullName>
    </recommendedName>
</protein>
<evidence type="ECO:0000259" key="1">
    <source>
        <dbReference type="Pfam" id="PF13480"/>
    </source>
</evidence>
<evidence type="ECO:0000313" key="2">
    <source>
        <dbReference type="EMBL" id="GAH16087.1"/>
    </source>
</evidence>
<dbReference type="EMBL" id="BART01031610">
    <property type="protein sequence ID" value="GAH16087.1"/>
    <property type="molecule type" value="Genomic_DNA"/>
</dbReference>
<name>X1D795_9ZZZZ</name>
<comment type="caution">
    <text evidence="2">The sequence shown here is derived from an EMBL/GenBank/DDBJ whole genome shotgun (WGS) entry which is preliminary data.</text>
</comment>
<reference evidence="2" key="1">
    <citation type="journal article" date="2014" name="Front. Microbiol.">
        <title>High frequency of phylogenetically diverse reductive dehalogenase-homologous genes in deep subseafloor sedimentary metagenomes.</title>
        <authorList>
            <person name="Kawai M."/>
            <person name="Futagami T."/>
            <person name="Toyoda A."/>
            <person name="Takaki Y."/>
            <person name="Nishi S."/>
            <person name="Hori S."/>
            <person name="Arai W."/>
            <person name="Tsubouchi T."/>
            <person name="Morono Y."/>
            <person name="Uchiyama I."/>
            <person name="Ito T."/>
            <person name="Fujiyama A."/>
            <person name="Inagaki F."/>
            <person name="Takami H."/>
        </authorList>
    </citation>
    <scope>NUCLEOTIDE SEQUENCE</scope>
    <source>
        <strain evidence="2">Expedition CK06-06</strain>
    </source>
</reference>
<accession>X1D795</accession>
<sequence length="237" mass="28646">AWWTAFHKNKELYIILFKNKDKLIGIAPFYLCKIHPKKSILRFMGYPLSDYCDIIYDKRSPEIIYACMTFLKKHKHDWHILELNHIPEHSSTLDPLLAGCRSNGLHPLKLSADHCSALQLKENIRQINNIINKKSMRNKRNYYIKKDGFSILHHQNKEDIYKYLETFYQYHIDRYIMSRTPSHFQDSRFRTFYEVLLEKCCEKKWILFSVLQSENTPHAFFINYIIYLSYIFFELKC</sequence>
<dbReference type="AlphaFoldDB" id="X1D795"/>
<feature type="non-terminal residue" evidence="2">
    <location>
        <position position="1"/>
    </location>
</feature>
<dbReference type="InterPro" id="IPR038740">
    <property type="entry name" value="BioF2-like_GNAT_dom"/>
</dbReference>
<gene>
    <name evidence="2" type="ORF">S01H4_54868</name>
</gene>
<feature type="domain" description="BioF2-like acetyltransferase" evidence="1">
    <location>
        <begin position="133"/>
        <end position="224"/>
    </location>
</feature>
<dbReference type="Pfam" id="PF13480">
    <property type="entry name" value="Acetyltransf_6"/>
    <property type="match status" value="1"/>
</dbReference>
<proteinExistence type="predicted"/>
<organism evidence="2">
    <name type="scientific">marine sediment metagenome</name>
    <dbReference type="NCBI Taxonomy" id="412755"/>
    <lineage>
        <taxon>unclassified sequences</taxon>
        <taxon>metagenomes</taxon>
        <taxon>ecological metagenomes</taxon>
    </lineage>
</organism>